<keyword evidence="2" id="KW-0472">Membrane</keyword>
<dbReference type="PANTHER" id="PTHR33219">
    <property type="entry name" value="YLMG HOMOLOG PROTEIN 2, CHLOROPLASTIC"/>
    <property type="match status" value="1"/>
</dbReference>
<dbReference type="EMBL" id="JACSNQ010000008">
    <property type="protein sequence ID" value="MBM6774951.1"/>
    <property type="molecule type" value="Genomic_DNA"/>
</dbReference>
<comment type="similarity">
    <text evidence="1">Belongs to the YggT family.</text>
</comment>
<dbReference type="Proteomes" id="UP000712527">
    <property type="component" value="Unassembled WGS sequence"/>
</dbReference>
<reference evidence="3 4" key="1">
    <citation type="journal article" date="2021" name="Sci. Rep.">
        <title>The distribution of antibiotic resistance genes in chicken gut microbiota commensals.</title>
        <authorList>
            <person name="Juricova H."/>
            <person name="Matiasovicova J."/>
            <person name="Kubasova T."/>
            <person name="Cejkova D."/>
            <person name="Rychlik I."/>
        </authorList>
    </citation>
    <scope>NUCLEOTIDE SEQUENCE [LARGE SCALE GENOMIC DNA]</scope>
    <source>
        <strain evidence="3 4">An794</strain>
    </source>
</reference>
<dbReference type="RefSeq" id="WP_204793293.1">
    <property type="nucleotide sequence ID" value="NZ_JACSNQ010000008.1"/>
</dbReference>
<name>A0ABS2F1U5_9ACTN</name>
<keyword evidence="4" id="KW-1185">Reference proteome</keyword>
<evidence type="ECO:0000313" key="3">
    <source>
        <dbReference type="EMBL" id="MBM6774951.1"/>
    </source>
</evidence>
<proteinExistence type="inferred from homology"/>
<dbReference type="Pfam" id="PF02325">
    <property type="entry name" value="CCB3_YggT"/>
    <property type="match status" value="1"/>
</dbReference>
<dbReference type="InterPro" id="IPR003425">
    <property type="entry name" value="CCB3/YggT"/>
</dbReference>
<comment type="caution">
    <text evidence="3">The sequence shown here is derived from an EMBL/GenBank/DDBJ whole genome shotgun (WGS) entry which is preliminary data.</text>
</comment>
<protein>
    <submittedName>
        <fullName evidence="3">YggT family protein</fullName>
    </submittedName>
</protein>
<organism evidence="3 4">
    <name type="scientific">Olsenella profusa</name>
    <dbReference type="NCBI Taxonomy" id="138595"/>
    <lineage>
        <taxon>Bacteria</taxon>
        <taxon>Bacillati</taxon>
        <taxon>Actinomycetota</taxon>
        <taxon>Coriobacteriia</taxon>
        <taxon>Coriobacteriales</taxon>
        <taxon>Atopobiaceae</taxon>
        <taxon>Olsenella</taxon>
    </lineage>
</organism>
<evidence type="ECO:0000313" key="4">
    <source>
        <dbReference type="Proteomes" id="UP000712527"/>
    </source>
</evidence>
<keyword evidence="2" id="KW-1133">Transmembrane helix</keyword>
<accession>A0ABS2F1U5</accession>
<evidence type="ECO:0000256" key="1">
    <source>
        <dbReference type="ARBA" id="ARBA00010894"/>
    </source>
</evidence>
<feature type="transmembrane region" description="Helical" evidence="2">
    <location>
        <begin position="66"/>
        <end position="86"/>
    </location>
</feature>
<evidence type="ECO:0000256" key="2">
    <source>
        <dbReference type="SAM" id="Phobius"/>
    </source>
</evidence>
<feature type="transmembrane region" description="Helical" evidence="2">
    <location>
        <begin position="12"/>
        <end position="30"/>
    </location>
</feature>
<dbReference type="PANTHER" id="PTHR33219:SF14">
    <property type="entry name" value="PROTEIN COFACTOR ASSEMBLY OF COMPLEX C SUBUNIT B CCB3, CHLOROPLASTIC-RELATED"/>
    <property type="match status" value="1"/>
</dbReference>
<sequence length="87" mass="9761">MISILSLVQRLFNVYEVLIVVWCLMSWFPIRPGSVMDDIRGALGMLVEPYLGLFRRLIPPMGGVDFSPVVAILALGIIERLVFSLLL</sequence>
<gene>
    <name evidence="3" type="ORF">H9X80_05295</name>
</gene>
<keyword evidence="2" id="KW-0812">Transmembrane</keyword>